<feature type="region of interest" description="Disordered" evidence="3">
    <location>
        <begin position="61"/>
        <end position="111"/>
    </location>
</feature>
<dbReference type="Pfam" id="PF00076">
    <property type="entry name" value="RRM_1"/>
    <property type="match status" value="1"/>
</dbReference>
<feature type="compositionally biased region" description="Polar residues" evidence="3">
    <location>
        <begin position="351"/>
        <end position="367"/>
    </location>
</feature>
<comment type="similarity">
    <text evidence="1">Belongs to the RRM CPSF6/7 family.</text>
</comment>
<evidence type="ECO:0000256" key="3">
    <source>
        <dbReference type="SAM" id="MobiDB-lite"/>
    </source>
</evidence>
<feature type="region of interest" description="Disordered" evidence="3">
    <location>
        <begin position="549"/>
        <end position="730"/>
    </location>
</feature>
<evidence type="ECO:0000256" key="2">
    <source>
        <dbReference type="PROSITE-ProRule" id="PRU00176"/>
    </source>
</evidence>
<dbReference type="CDD" id="cd12372">
    <property type="entry name" value="RRM_CFIm68_CFIm59"/>
    <property type="match status" value="1"/>
</dbReference>
<dbReference type="AlphaFoldDB" id="A0AAD3TA74"/>
<name>A0AAD3TA74_NEPGR</name>
<evidence type="ECO:0000259" key="4">
    <source>
        <dbReference type="PROSITE" id="PS50102"/>
    </source>
</evidence>
<dbReference type="InterPro" id="IPR034772">
    <property type="entry name" value="CPSF6/7"/>
</dbReference>
<dbReference type="PROSITE" id="PS50102">
    <property type="entry name" value="RRM"/>
    <property type="match status" value="1"/>
</dbReference>
<organism evidence="5 6">
    <name type="scientific">Nepenthes gracilis</name>
    <name type="common">Slender pitcher plant</name>
    <dbReference type="NCBI Taxonomy" id="150966"/>
    <lineage>
        <taxon>Eukaryota</taxon>
        <taxon>Viridiplantae</taxon>
        <taxon>Streptophyta</taxon>
        <taxon>Embryophyta</taxon>
        <taxon>Tracheophyta</taxon>
        <taxon>Spermatophyta</taxon>
        <taxon>Magnoliopsida</taxon>
        <taxon>eudicotyledons</taxon>
        <taxon>Gunneridae</taxon>
        <taxon>Pentapetalae</taxon>
        <taxon>Caryophyllales</taxon>
        <taxon>Nepenthaceae</taxon>
        <taxon>Nepenthes</taxon>
    </lineage>
</organism>
<keyword evidence="6" id="KW-1185">Reference proteome</keyword>
<evidence type="ECO:0000313" key="5">
    <source>
        <dbReference type="EMBL" id="GMH25493.1"/>
    </source>
</evidence>
<accession>A0AAD3TA74</accession>
<dbReference type="Gene3D" id="3.30.70.330">
    <property type="match status" value="1"/>
</dbReference>
<gene>
    <name evidence="5" type="ORF">Nepgr_027336</name>
</gene>
<dbReference type="SMART" id="SM00360">
    <property type="entry name" value="RRM"/>
    <property type="match status" value="1"/>
</dbReference>
<dbReference type="PANTHER" id="PTHR23204">
    <property type="entry name" value="CLEAVAGE AND POLYADENYLATION SPECIFIC FACTOR"/>
    <property type="match status" value="1"/>
</dbReference>
<feature type="region of interest" description="Disordered" evidence="3">
    <location>
        <begin position="1"/>
        <end position="23"/>
    </location>
</feature>
<dbReference type="InterPro" id="IPR035979">
    <property type="entry name" value="RBD_domain_sf"/>
</dbReference>
<feature type="compositionally biased region" description="Gly residues" evidence="3">
    <location>
        <begin position="398"/>
        <end position="415"/>
    </location>
</feature>
<dbReference type="EMBL" id="BSYO01000029">
    <property type="protein sequence ID" value="GMH25493.1"/>
    <property type="molecule type" value="Genomic_DNA"/>
</dbReference>
<dbReference type="SUPFAM" id="SSF54928">
    <property type="entry name" value="RNA-binding domain, RBD"/>
    <property type="match status" value="1"/>
</dbReference>
<feature type="compositionally biased region" description="Polar residues" evidence="3">
    <location>
        <begin position="85"/>
        <end position="98"/>
    </location>
</feature>
<feature type="domain" description="RRM" evidence="4">
    <location>
        <begin position="262"/>
        <end position="340"/>
    </location>
</feature>
<feature type="compositionally biased region" description="Gly residues" evidence="3">
    <location>
        <begin position="158"/>
        <end position="175"/>
    </location>
</feature>
<dbReference type="Proteomes" id="UP001279734">
    <property type="component" value="Unassembled WGS sequence"/>
</dbReference>
<reference evidence="5" key="1">
    <citation type="submission" date="2023-05" db="EMBL/GenBank/DDBJ databases">
        <title>Nepenthes gracilis genome sequencing.</title>
        <authorList>
            <person name="Fukushima K."/>
        </authorList>
    </citation>
    <scope>NUCLEOTIDE SEQUENCE</scope>
    <source>
        <strain evidence="5">SING2019-196</strain>
    </source>
</reference>
<evidence type="ECO:0000256" key="1">
    <source>
        <dbReference type="ARBA" id="ARBA00006265"/>
    </source>
</evidence>
<feature type="compositionally biased region" description="Gly residues" evidence="3">
    <location>
        <begin position="9"/>
        <end position="20"/>
    </location>
</feature>
<feature type="compositionally biased region" description="Basic and acidic residues" evidence="3">
    <location>
        <begin position="706"/>
        <end position="730"/>
    </location>
</feature>
<keyword evidence="2" id="KW-0694">RNA-binding</keyword>
<feature type="compositionally biased region" description="Basic and acidic residues" evidence="3">
    <location>
        <begin position="566"/>
        <end position="685"/>
    </location>
</feature>
<evidence type="ECO:0000313" key="6">
    <source>
        <dbReference type="Proteomes" id="UP001279734"/>
    </source>
</evidence>
<sequence>MDEAEGVEGDGGYGCVGGDSGDQFHRNEAISAVADEGFLVEEDDDYDDLYNDVNVGEGFLQSLKKNDESGFGNEEENRGEPQPPSTSMSVVRETSGQPISRVGGGEGERKCDRDAVLGGCESETGVSGSRLDGYQNQGFIDNDIDLKEPVPPRPGTGTATGTGGGGGGSAYGGGLRVELGQSSSKAADVQEKLVNNSMALPGVRQLTLPNGMGVSSHGNEATARQIVGAGNMNGAGGNIGGGGSHGGAAGGGGVGAVLGGSTILFVGDLHWWTTDAELETELVKYGPVKEVKFFDEKASGKSKGYCQVEFYDPAAATACKEGMNGHVFNGRPCVVAFASPFTVKRMGEAQANRSQLVSQQGPAQTRRGTNDAGNYKAGGSNIAAGGNHQGGDNNNRGYGRGNWGRGNAQGMGNRGPIGPVRNRPGGMSGRGIMGNGGSGFGQGVGANPPLMHPQAMMGQGFDPAFGGPMGRMGSYWGFPGAPAPPPFPGILSSFPPVGTVGFTGVAPHVNPAFFARGMPMNGMAMGPNSGVDGPNMGMWSDPNIGVWAGDDHSGRVAESSYVEEPVSDHQYGESSHDRGGWMNSMKEKDRVPERDWSGTSDRRYLDDRDPNYDREMPREKDMGHDHDWAERRHHDDKEVERERDRHRESSRDRVKDRDHDRGREKDRYRDDRDRYADHHKYMDHEPEFDDEWDRGRSSRTHSKSRVVQEEAKRPRSRDSDYGKRRRMTSE</sequence>
<comment type="caution">
    <text evidence="5">The sequence shown here is derived from an EMBL/GenBank/DDBJ whole genome shotgun (WGS) entry which is preliminary data.</text>
</comment>
<proteinExistence type="inferred from homology"/>
<feature type="region of interest" description="Disordered" evidence="3">
    <location>
        <begin position="350"/>
        <end position="426"/>
    </location>
</feature>
<dbReference type="InterPro" id="IPR000504">
    <property type="entry name" value="RRM_dom"/>
</dbReference>
<dbReference type="GO" id="GO:0003723">
    <property type="term" value="F:RNA binding"/>
    <property type="evidence" value="ECO:0007669"/>
    <property type="project" value="UniProtKB-UniRule"/>
</dbReference>
<dbReference type="GO" id="GO:0006397">
    <property type="term" value="P:mRNA processing"/>
    <property type="evidence" value="ECO:0007669"/>
    <property type="project" value="UniProtKB-KW"/>
</dbReference>
<feature type="region of interest" description="Disordered" evidence="3">
    <location>
        <begin position="142"/>
        <end position="176"/>
    </location>
</feature>
<protein>
    <recommendedName>
        <fullName evidence="4">RRM domain-containing protein</fullName>
    </recommendedName>
</protein>
<dbReference type="InterPro" id="IPR012677">
    <property type="entry name" value="Nucleotide-bd_a/b_plait_sf"/>
</dbReference>
<dbReference type="GO" id="GO:0005634">
    <property type="term" value="C:nucleus"/>
    <property type="evidence" value="ECO:0007669"/>
    <property type="project" value="UniProtKB-SubCell"/>
</dbReference>